<name>A0ACD5VY56_AVESA</name>
<reference evidence="1" key="2">
    <citation type="submission" date="2025-09" db="UniProtKB">
        <authorList>
            <consortium name="EnsemblPlants"/>
        </authorList>
    </citation>
    <scope>IDENTIFICATION</scope>
</reference>
<protein>
    <submittedName>
        <fullName evidence="1">Uncharacterized protein</fullName>
    </submittedName>
</protein>
<keyword evidence="2" id="KW-1185">Reference proteome</keyword>
<evidence type="ECO:0000313" key="1">
    <source>
        <dbReference type="EnsemblPlants" id="AVESA.00010b.r2.3DG0516140.1.CDS"/>
    </source>
</evidence>
<dbReference type="Proteomes" id="UP001732700">
    <property type="component" value="Chromosome 3D"/>
</dbReference>
<proteinExistence type="predicted"/>
<sequence length="242" mass="25956">MSQKHATTLIKSLCASGALCHARALFDEMRDRDVVAWTAMLSGYASNGYHGDALNLFRGMLAAGVGPNEFTLSSVLTACRGSTAPRGCDPSSLHAVAVRRGVDHMPYVVNTLIDAYASHGEGVDDARMLFDALGSRCTAASWTSMIAGYTRWGQEHVGLKLFQTMIQVGVELSPFTCSIAVHACVSIANLCIGQQLHLLSIKKAISANLAVTNALIDLYCNCAHLLGARRLFDEIPQKNLVT</sequence>
<dbReference type="EnsemblPlants" id="AVESA.00010b.r2.3DG0516140.1">
    <property type="protein sequence ID" value="AVESA.00010b.r2.3DG0516140.1.CDS"/>
    <property type="gene ID" value="AVESA.00010b.r2.3DG0516140"/>
</dbReference>
<reference evidence="1" key="1">
    <citation type="submission" date="2021-05" db="EMBL/GenBank/DDBJ databases">
        <authorList>
            <person name="Scholz U."/>
            <person name="Mascher M."/>
            <person name="Fiebig A."/>
        </authorList>
    </citation>
    <scope>NUCLEOTIDE SEQUENCE [LARGE SCALE GENOMIC DNA]</scope>
</reference>
<accession>A0ACD5VY56</accession>
<evidence type="ECO:0000313" key="2">
    <source>
        <dbReference type="Proteomes" id="UP001732700"/>
    </source>
</evidence>
<organism evidence="1 2">
    <name type="scientific">Avena sativa</name>
    <name type="common">Oat</name>
    <dbReference type="NCBI Taxonomy" id="4498"/>
    <lineage>
        <taxon>Eukaryota</taxon>
        <taxon>Viridiplantae</taxon>
        <taxon>Streptophyta</taxon>
        <taxon>Embryophyta</taxon>
        <taxon>Tracheophyta</taxon>
        <taxon>Spermatophyta</taxon>
        <taxon>Magnoliopsida</taxon>
        <taxon>Liliopsida</taxon>
        <taxon>Poales</taxon>
        <taxon>Poaceae</taxon>
        <taxon>BOP clade</taxon>
        <taxon>Pooideae</taxon>
        <taxon>Poodae</taxon>
        <taxon>Poeae</taxon>
        <taxon>Poeae Chloroplast Group 1 (Aveneae type)</taxon>
        <taxon>Aveninae</taxon>
        <taxon>Avena</taxon>
    </lineage>
</organism>